<dbReference type="PANTHER" id="PTHR16056">
    <property type="entry name" value="REGULATOR OF MICROTUBULE DYNAMICS PROTEIN"/>
    <property type="match status" value="1"/>
</dbReference>
<keyword evidence="6" id="KW-0206">Cytoskeleton</keyword>
<dbReference type="GO" id="GO:0005876">
    <property type="term" value="C:spindle microtubule"/>
    <property type="evidence" value="ECO:0007669"/>
    <property type="project" value="TreeGrafter"/>
</dbReference>
<dbReference type="GO" id="GO:0097431">
    <property type="term" value="C:mitotic spindle pole"/>
    <property type="evidence" value="ECO:0007669"/>
    <property type="project" value="TreeGrafter"/>
</dbReference>
<evidence type="ECO:0000313" key="9">
    <source>
        <dbReference type="EMBL" id="CAI5437611.1"/>
    </source>
</evidence>
<keyword evidence="4" id="KW-0677">Repeat</keyword>
<sequence>MFGRVFGNVLRITLARRTQIIAAGGTSLGLSFFAASTTETNGIHQNNSKPRNFDLIVHDTDELYDNYLIDNCYNILRKFGSSDCSELLWRLARVVCEKSKLSKDPAEKKQLMLEAFEIVKKALANEPAEGCFGAHKWYGILLDYVGEIEGNKSRIEKAYEVREHLERALAIYDGDATTWHILGIWHFSFADMGYATRMVAKAIFATPPSSTYEQALHYFLKAEEISPNFYSTNTYYIAEVYERLGQKEKAVENYIKSFKMAVITSDDAKIHKQAHEKLRKHGVKPEQLV</sequence>
<dbReference type="Pfam" id="PF21033">
    <property type="entry name" value="RMD1-3"/>
    <property type="match status" value="1"/>
</dbReference>
<dbReference type="InterPro" id="IPR049039">
    <property type="entry name" value="RMD1-3_a_helical_rpt"/>
</dbReference>
<evidence type="ECO:0000256" key="5">
    <source>
        <dbReference type="ARBA" id="ARBA00022803"/>
    </source>
</evidence>
<evidence type="ECO:0000313" key="10">
    <source>
        <dbReference type="Proteomes" id="UP001152747"/>
    </source>
</evidence>
<dbReference type="Gene3D" id="1.25.40.10">
    <property type="entry name" value="Tetratricopeptide repeat domain"/>
    <property type="match status" value="1"/>
</dbReference>
<comment type="subcellular location">
    <subcellularLocation>
        <location evidence="1">Cytoplasm</location>
        <location evidence="1">Cytoskeleton</location>
    </subcellularLocation>
</comment>
<keyword evidence="5" id="KW-0802">TPR repeat</keyword>
<reference evidence="9" key="1">
    <citation type="submission" date="2022-11" db="EMBL/GenBank/DDBJ databases">
        <authorList>
            <person name="Kikuchi T."/>
        </authorList>
    </citation>
    <scope>NUCLEOTIDE SEQUENCE</scope>
    <source>
        <strain evidence="9">PS1010</strain>
    </source>
</reference>
<dbReference type="Proteomes" id="UP001152747">
    <property type="component" value="Unassembled WGS sequence"/>
</dbReference>
<evidence type="ECO:0000256" key="2">
    <source>
        <dbReference type="ARBA" id="ARBA00011375"/>
    </source>
</evidence>
<dbReference type="InterPro" id="IPR011990">
    <property type="entry name" value="TPR-like_helical_dom_sf"/>
</dbReference>
<evidence type="ECO:0000256" key="7">
    <source>
        <dbReference type="ARBA" id="ARBA00039966"/>
    </source>
</evidence>
<evidence type="ECO:0000256" key="6">
    <source>
        <dbReference type="ARBA" id="ARBA00023212"/>
    </source>
</evidence>
<evidence type="ECO:0000256" key="1">
    <source>
        <dbReference type="ARBA" id="ARBA00004245"/>
    </source>
</evidence>
<dbReference type="GO" id="GO:0005739">
    <property type="term" value="C:mitochondrion"/>
    <property type="evidence" value="ECO:0007669"/>
    <property type="project" value="TreeGrafter"/>
</dbReference>
<evidence type="ECO:0000256" key="8">
    <source>
        <dbReference type="ARBA" id="ARBA00041958"/>
    </source>
</evidence>
<protein>
    <recommendedName>
        <fullName evidence="7">Regulator of microtubule dynamics protein 1</fullName>
    </recommendedName>
    <alternativeName>
        <fullName evidence="8">Protein FAM82B</fullName>
    </alternativeName>
</protein>
<keyword evidence="3" id="KW-0963">Cytoplasm</keyword>
<dbReference type="GO" id="GO:0008017">
    <property type="term" value="F:microtubule binding"/>
    <property type="evidence" value="ECO:0007669"/>
    <property type="project" value="TreeGrafter"/>
</dbReference>
<dbReference type="PANTHER" id="PTHR16056:SF16">
    <property type="entry name" value="REGULATOR OF MICROTUBULE DYNAMICS PROTEIN 1"/>
    <property type="match status" value="1"/>
</dbReference>
<gene>
    <name evidence="9" type="ORF">CAMP_LOCUS248</name>
</gene>
<accession>A0A9P1I3K3</accession>
<dbReference type="EMBL" id="CANHGI010000001">
    <property type="protein sequence ID" value="CAI5437611.1"/>
    <property type="molecule type" value="Genomic_DNA"/>
</dbReference>
<name>A0A9P1I3K3_9PELO</name>
<dbReference type="AlphaFoldDB" id="A0A9P1I3K3"/>
<dbReference type="OrthoDB" id="69711at2759"/>
<keyword evidence="10" id="KW-1185">Reference proteome</keyword>
<comment type="caution">
    <text evidence="9">The sequence shown here is derived from an EMBL/GenBank/DDBJ whole genome shotgun (WGS) entry which is preliminary data.</text>
</comment>
<organism evidence="9 10">
    <name type="scientific">Caenorhabditis angaria</name>
    <dbReference type="NCBI Taxonomy" id="860376"/>
    <lineage>
        <taxon>Eukaryota</taxon>
        <taxon>Metazoa</taxon>
        <taxon>Ecdysozoa</taxon>
        <taxon>Nematoda</taxon>
        <taxon>Chromadorea</taxon>
        <taxon>Rhabditida</taxon>
        <taxon>Rhabditina</taxon>
        <taxon>Rhabditomorpha</taxon>
        <taxon>Rhabditoidea</taxon>
        <taxon>Rhabditidae</taxon>
        <taxon>Peloderinae</taxon>
        <taxon>Caenorhabditis</taxon>
    </lineage>
</organism>
<dbReference type="SUPFAM" id="SSF48452">
    <property type="entry name" value="TPR-like"/>
    <property type="match status" value="1"/>
</dbReference>
<evidence type="ECO:0000256" key="3">
    <source>
        <dbReference type="ARBA" id="ARBA00022490"/>
    </source>
</evidence>
<evidence type="ECO:0000256" key="4">
    <source>
        <dbReference type="ARBA" id="ARBA00022737"/>
    </source>
</evidence>
<comment type="subunit">
    <text evidence="2">Interacts with microtubules.</text>
</comment>
<proteinExistence type="predicted"/>